<evidence type="ECO:0000313" key="2">
    <source>
        <dbReference type="Proteomes" id="UP000054805"/>
    </source>
</evidence>
<accession>A0A0V1JB37</accession>
<name>A0A0V1JB37_TRIPS</name>
<gene>
    <name evidence="1" type="ORF">T4B_5831</name>
</gene>
<dbReference type="Proteomes" id="UP000054805">
    <property type="component" value="Unassembled WGS sequence"/>
</dbReference>
<reference evidence="1 2" key="1">
    <citation type="submission" date="2015-01" db="EMBL/GenBank/DDBJ databases">
        <title>Evolution of Trichinella species and genotypes.</title>
        <authorList>
            <person name="Korhonen P.K."/>
            <person name="Edoardo P."/>
            <person name="Giuseppe L.R."/>
            <person name="Gasser R.B."/>
        </authorList>
    </citation>
    <scope>NUCLEOTIDE SEQUENCE [LARGE SCALE GENOMIC DNA]</scope>
    <source>
        <strain evidence="1">ISS588</strain>
    </source>
</reference>
<dbReference type="AlphaFoldDB" id="A0A0V1JB37"/>
<comment type="caution">
    <text evidence="1">The sequence shown here is derived from an EMBL/GenBank/DDBJ whole genome shotgun (WGS) entry which is preliminary data.</text>
</comment>
<keyword evidence="2" id="KW-1185">Reference proteome</keyword>
<evidence type="ECO:0000313" key="1">
    <source>
        <dbReference type="EMBL" id="KRZ32199.1"/>
    </source>
</evidence>
<dbReference type="EMBL" id="JYDS01000018">
    <property type="protein sequence ID" value="KRZ32199.1"/>
    <property type="molecule type" value="Genomic_DNA"/>
</dbReference>
<proteinExistence type="predicted"/>
<organism evidence="1 2">
    <name type="scientific">Trichinella pseudospiralis</name>
    <name type="common">Parasitic roundworm</name>
    <dbReference type="NCBI Taxonomy" id="6337"/>
    <lineage>
        <taxon>Eukaryota</taxon>
        <taxon>Metazoa</taxon>
        <taxon>Ecdysozoa</taxon>
        <taxon>Nematoda</taxon>
        <taxon>Enoplea</taxon>
        <taxon>Dorylaimia</taxon>
        <taxon>Trichinellida</taxon>
        <taxon>Trichinellidae</taxon>
        <taxon>Trichinella</taxon>
    </lineage>
</organism>
<protein>
    <submittedName>
        <fullName evidence="1">Uncharacterized protein</fullName>
    </submittedName>
</protein>
<feature type="non-terminal residue" evidence="1">
    <location>
        <position position="1"/>
    </location>
</feature>
<sequence>LLKILISKFQNSIASVLIYLKNTSKFKHHHFIISAFICIAKPTGQLFDTMKALSREDSLLSICIVKWLTAKNAFSKDIHDEDLEIILTLRRSSEISSSNGQVGYKMYPKEFLQLRCYF</sequence>